<reference evidence="1" key="2">
    <citation type="submission" date="2020-09" db="EMBL/GenBank/DDBJ databases">
        <authorList>
            <person name="Sun Q."/>
            <person name="Zhou Y."/>
        </authorList>
    </citation>
    <scope>NUCLEOTIDE SEQUENCE</scope>
    <source>
        <strain evidence="1">CGMCC 4.7306</strain>
    </source>
</reference>
<dbReference type="EMBL" id="BMMZ01000015">
    <property type="protein sequence ID" value="GGL80386.1"/>
    <property type="molecule type" value="Genomic_DNA"/>
</dbReference>
<dbReference type="Gene3D" id="3.40.50.720">
    <property type="entry name" value="NAD(P)-binding Rossmann-like Domain"/>
    <property type="match status" value="1"/>
</dbReference>
<organism evidence="1 2">
    <name type="scientific">Microlunatus endophyticus</name>
    <dbReference type="NCBI Taxonomy" id="1716077"/>
    <lineage>
        <taxon>Bacteria</taxon>
        <taxon>Bacillati</taxon>
        <taxon>Actinomycetota</taxon>
        <taxon>Actinomycetes</taxon>
        <taxon>Propionibacteriales</taxon>
        <taxon>Propionibacteriaceae</taxon>
        <taxon>Microlunatus</taxon>
    </lineage>
</organism>
<evidence type="ECO:0000313" key="1">
    <source>
        <dbReference type="EMBL" id="GGL80386.1"/>
    </source>
</evidence>
<comment type="caution">
    <text evidence="1">The sequence shown here is derived from an EMBL/GenBank/DDBJ whole genome shotgun (WGS) entry which is preliminary data.</text>
</comment>
<proteinExistence type="predicted"/>
<reference evidence="1" key="1">
    <citation type="journal article" date="2014" name="Int. J. Syst. Evol. Microbiol.">
        <title>Complete genome sequence of Corynebacterium casei LMG S-19264T (=DSM 44701T), isolated from a smear-ripened cheese.</title>
        <authorList>
            <consortium name="US DOE Joint Genome Institute (JGI-PGF)"/>
            <person name="Walter F."/>
            <person name="Albersmeier A."/>
            <person name="Kalinowski J."/>
            <person name="Ruckert C."/>
        </authorList>
    </citation>
    <scope>NUCLEOTIDE SEQUENCE</scope>
    <source>
        <strain evidence="1">CGMCC 4.7306</strain>
    </source>
</reference>
<evidence type="ECO:0000313" key="2">
    <source>
        <dbReference type="Proteomes" id="UP000613840"/>
    </source>
</evidence>
<name>A0A917W9B1_9ACTN</name>
<accession>A0A917W9B1</accession>
<dbReference type="Pfam" id="PF13602">
    <property type="entry name" value="ADH_zinc_N_2"/>
    <property type="match status" value="1"/>
</dbReference>
<dbReference type="RefSeq" id="WP_188897766.1">
    <property type="nucleotide sequence ID" value="NZ_BMMZ01000015.1"/>
</dbReference>
<gene>
    <name evidence="1" type="ORF">GCM10011575_43330</name>
</gene>
<sequence>MSDQDFADLVRAEYPTGVDGLADGALLGALALPAVKDGGAVATVRGYTGDGRRGVRVQPVLVREPARDHAALDRLREQAEAGVLTLRVAGTYPAERAAGAHRRFEAGSVRGRLVLLFD</sequence>
<dbReference type="AlphaFoldDB" id="A0A917W9B1"/>
<keyword evidence="2" id="KW-1185">Reference proteome</keyword>
<dbReference type="Proteomes" id="UP000613840">
    <property type="component" value="Unassembled WGS sequence"/>
</dbReference>
<protein>
    <recommendedName>
        <fullName evidence="3">Zinc-binding dehydrogenase</fullName>
    </recommendedName>
</protein>
<evidence type="ECO:0008006" key="3">
    <source>
        <dbReference type="Google" id="ProtNLM"/>
    </source>
</evidence>
<dbReference type="Gene3D" id="3.90.180.10">
    <property type="entry name" value="Medium-chain alcohol dehydrogenases, catalytic domain"/>
    <property type="match status" value="1"/>
</dbReference>